<dbReference type="InterPro" id="IPR012347">
    <property type="entry name" value="Ferritin-like"/>
</dbReference>
<proteinExistence type="predicted"/>
<dbReference type="InterPro" id="IPR029447">
    <property type="entry name" value="DUF4439"/>
</dbReference>
<dbReference type="RefSeq" id="WP_062975452.1">
    <property type="nucleotide sequence ID" value="NZ_JAAXOS010000004.1"/>
</dbReference>
<protein>
    <submittedName>
        <fullName evidence="2">Ferritin-like domain-containing protein</fullName>
    </submittedName>
</protein>
<gene>
    <name evidence="2" type="ORF">HGB38_09855</name>
</gene>
<dbReference type="InterPro" id="IPR009078">
    <property type="entry name" value="Ferritin-like_SF"/>
</dbReference>
<evidence type="ECO:0000313" key="2">
    <source>
        <dbReference type="EMBL" id="NKY26522.1"/>
    </source>
</evidence>
<dbReference type="SUPFAM" id="SSF47240">
    <property type="entry name" value="Ferritin-like"/>
    <property type="match status" value="1"/>
</dbReference>
<reference evidence="2 3" key="1">
    <citation type="submission" date="2020-04" db="EMBL/GenBank/DDBJ databases">
        <title>MicrobeNet Type strains.</title>
        <authorList>
            <person name="Nicholson A.C."/>
        </authorList>
    </citation>
    <scope>NUCLEOTIDE SEQUENCE [LARGE SCALE GENOMIC DNA]</scope>
    <source>
        <strain evidence="2 3">DSM 44956</strain>
    </source>
</reference>
<dbReference type="CDD" id="cd00657">
    <property type="entry name" value="Ferritin_like"/>
    <property type="match status" value="1"/>
</dbReference>
<keyword evidence="3" id="KW-1185">Reference proteome</keyword>
<dbReference type="AlphaFoldDB" id="A0A7X6L2I2"/>
<organism evidence="2 3">
    <name type="scientific">Nocardia gamkensis</name>
    <dbReference type="NCBI Taxonomy" id="352869"/>
    <lineage>
        <taxon>Bacteria</taxon>
        <taxon>Bacillati</taxon>
        <taxon>Actinomycetota</taxon>
        <taxon>Actinomycetes</taxon>
        <taxon>Mycobacteriales</taxon>
        <taxon>Nocardiaceae</taxon>
        <taxon>Nocardia</taxon>
    </lineage>
</organism>
<sequence length="144" mass="15015">MTEDERRALTDALNAEYGAVYAYGVIAAYAAPERARLVAEHTAAHRARRDATVDALALGGATVPPPDAAYTAPFPVTDPISAARLAVTVESDTAVAWRSVVERGASMAIRRAGVDALTEAAVRLATWQSILGADPPTIAFPGKA</sequence>
<dbReference type="Gene3D" id="1.20.1260.10">
    <property type="match status" value="1"/>
</dbReference>
<evidence type="ECO:0000259" key="1">
    <source>
        <dbReference type="Pfam" id="PF14530"/>
    </source>
</evidence>
<dbReference type="EMBL" id="JAAXOS010000004">
    <property type="protein sequence ID" value="NKY26522.1"/>
    <property type="molecule type" value="Genomic_DNA"/>
</dbReference>
<evidence type="ECO:0000313" key="3">
    <source>
        <dbReference type="Proteomes" id="UP000540698"/>
    </source>
</evidence>
<comment type="caution">
    <text evidence="2">The sequence shown here is derived from an EMBL/GenBank/DDBJ whole genome shotgun (WGS) entry which is preliminary data.</text>
</comment>
<feature type="domain" description="DUF4439" evidence="1">
    <location>
        <begin position="8"/>
        <end position="143"/>
    </location>
</feature>
<dbReference type="Proteomes" id="UP000540698">
    <property type="component" value="Unassembled WGS sequence"/>
</dbReference>
<dbReference type="Pfam" id="PF14530">
    <property type="entry name" value="DUF4439"/>
    <property type="match status" value="1"/>
</dbReference>
<name>A0A7X6L2I2_9NOCA</name>
<accession>A0A7X6L2I2</accession>